<dbReference type="Proteomes" id="UP000186817">
    <property type="component" value="Unassembled WGS sequence"/>
</dbReference>
<accession>A0A1Q9DXD9</accession>
<name>A0A1Q9DXD9_SYMMI</name>
<dbReference type="EMBL" id="LSRX01000349">
    <property type="protein sequence ID" value="OLP99840.1"/>
    <property type="molecule type" value="Genomic_DNA"/>
</dbReference>
<evidence type="ECO:0000313" key="1">
    <source>
        <dbReference type="EMBL" id="OLP99840.1"/>
    </source>
</evidence>
<proteinExistence type="predicted"/>
<protein>
    <submittedName>
        <fullName evidence="1">Uncharacterized protein</fullName>
    </submittedName>
</protein>
<reference evidence="1 2" key="1">
    <citation type="submission" date="2016-02" db="EMBL/GenBank/DDBJ databases">
        <title>Genome analysis of coral dinoflagellate symbionts highlights evolutionary adaptations to a symbiotic lifestyle.</title>
        <authorList>
            <person name="Aranda M."/>
            <person name="Li Y."/>
            <person name="Liew Y.J."/>
            <person name="Baumgarten S."/>
            <person name="Simakov O."/>
            <person name="Wilson M."/>
            <person name="Piel J."/>
            <person name="Ashoor H."/>
            <person name="Bougouffa S."/>
            <person name="Bajic V.B."/>
            <person name="Ryu T."/>
            <person name="Ravasi T."/>
            <person name="Bayer T."/>
            <person name="Micklem G."/>
            <person name="Kim H."/>
            <person name="Bhak J."/>
            <person name="Lajeunesse T.C."/>
            <person name="Voolstra C.R."/>
        </authorList>
    </citation>
    <scope>NUCLEOTIDE SEQUENCE [LARGE SCALE GENOMIC DNA]</scope>
    <source>
        <strain evidence="1 2">CCMP2467</strain>
    </source>
</reference>
<comment type="caution">
    <text evidence="1">The sequence shown here is derived from an EMBL/GenBank/DDBJ whole genome shotgun (WGS) entry which is preliminary data.</text>
</comment>
<dbReference type="AlphaFoldDB" id="A0A1Q9DXD9"/>
<gene>
    <name evidence="1" type="ORF">AK812_SmicGene17560</name>
</gene>
<evidence type="ECO:0000313" key="2">
    <source>
        <dbReference type="Proteomes" id="UP000186817"/>
    </source>
</evidence>
<sequence>MIFKGGRKLGLARGGLGDEVPGPWPPRPSIRKAGFYSPLKGFEHMIFKGGSGPLLQIDCFRLAVEVKVLGEMLHAYSGQDPSIEGNSLLYDSMTANTHLTIGKGPGKARLASMLEQDGYGGSARICGSEN</sequence>
<organism evidence="1 2">
    <name type="scientific">Symbiodinium microadriaticum</name>
    <name type="common">Dinoflagellate</name>
    <name type="synonym">Zooxanthella microadriatica</name>
    <dbReference type="NCBI Taxonomy" id="2951"/>
    <lineage>
        <taxon>Eukaryota</taxon>
        <taxon>Sar</taxon>
        <taxon>Alveolata</taxon>
        <taxon>Dinophyceae</taxon>
        <taxon>Suessiales</taxon>
        <taxon>Symbiodiniaceae</taxon>
        <taxon>Symbiodinium</taxon>
    </lineage>
</organism>
<keyword evidence="2" id="KW-1185">Reference proteome</keyword>